<comment type="subcellular location">
    <subcellularLocation>
        <location evidence="1">Cytoplasm</location>
    </subcellularLocation>
</comment>
<dbReference type="GO" id="GO:0003677">
    <property type="term" value="F:DNA binding"/>
    <property type="evidence" value="ECO:0007669"/>
    <property type="project" value="InterPro"/>
</dbReference>
<reference evidence="6 7" key="1">
    <citation type="submission" date="2017-04" db="EMBL/GenBank/DDBJ databases">
        <authorList>
            <person name="Afonso C.L."/>
            <person name="Miller P.J."/>
            <person name="Scott M.A."/>
            <person name="Spackman E."/>
            <person name="Goraichik I."/>
            <person name="Dimitrov K.M."/>
            <person name="Suarez D.L."/>
            <person name="Swayne D.E."/>
        </authorList>
    </citation>
    <scope>NUCLEOTIDE SEQUENCE [LARGE SCALE GENOMIC DNA]</scope>
    <source>
        <strain evidence="6 7">CGMCC 1.12708</strain>
    </source>
</reference>
<keyword evidence="4" id="KW-0802">TPR repeat</keyword>
<dbReference type="PANTHER" id="PTHR45954">
    <property type="entry name" value="LD33695P"/>
    <property type="match status" value="1"/>
</dbReference>
<feature type="repeat" description="TPR" evidence="4">
    <location>
        <begin position="228"/>
        <end position="261"/>
    </location>
</feature>
<dbReference type="GO" id="GO:0005092">
    <property type="term" value="F:GDP-dissociation inhibitor activity"/>
    <property type="evidence" value="ECO:0007669"/>
    <property type="project" value="TreeGrafter"/>
</dbReference>
<dbReference type="STRING" id="1434700.SAMN06296427_10298"/>
<keyword evidence="5" id="KW-0812">Transmembrane</keyword>
<evidence type="ECO:0000313" key="7">
    <source>
        <dbReference type="Proteomes" id="UP000192393"/>
    </source>
</evidence>
<proteinExistence type="predicted"/>
<accession>A0A1W1Z1B0</accession>
<keyword evidence="2" id="KW-0963">Cytoplasm</keyword>
<dbReference type="Proteomes" id="UP000192393">
    <property type="component" value="Unassembled WGS sequence"/>
</dbReference>
<dbReference type="AlphaFoldDB" id="A0A1W1Z1B0"/>
<feature type="transmembrane region" description="Helical" evidence="5">
    <location>
        <begin position="378"/>
        <end position="398"/>
    </location>
</feature>
<gene>
    <name evidence="6" type="ORF">SAMN06296427_10298</name>
</gene>
<dbReference type="SUPFAM" id="SSF46894">
    <property type="entry name" value="C-terminal effector domain of the bipartite response regulators"/>
    <property type="match status" value="1"/>
</dbReference>
<evidence type="ECO:0000256" key="1">
    <source>
        <dbReference type="ARBA" id="ARBA00004496"/>
    </source>
</evidence>
<dbReference type="Gene3D" id="1.25.40.10">
    <property type="entry name" value="Tetratricopeptide repeat domain"/>
    <property type="match status" value="2"/>
</dbReference>
<keyword evidence="5" id="KW-1133">Transmembrane helix</keyword>
<dbReference type="InterPro" id="IPR016032">
    <property type="entry name" value="Sig_transdc_resp-reg_C-effctor"/>
</dbReference>
<sequence>MRVCAFCLYIYPKMKTTFSIFLTFFLLSNFLLGQQNDAELLKSKIEILYKNGEIKAINKVLKDDKPFEPEYILEKLNRNIQYSKKKNDQSTLGMTYLILGNFWHRQANKIKAFENYLQTETIARQINDQKLLANSLMNKSTLFDNSVEKINTLQEASEIFEAVKDSLNLIKVSMNIGAAYGVLYEAENRMMDSNYSVNEIAQFKKKSFQCYKKAEQINKHLKNTELEAFLYIYYGEWYKYEKDYENAISYFNKAKEILINLKNSKANTYCILKLAQIANEQTYYSQSLDLLKESEMLAEKYQFNDYLALIYDEYIKVYSSINDYKSALEFSKKHNLKNIELTEQSNNDKMQILELEKNITENKLQLNKYEANSKINKILIFSSLLIALFIGGISYLIIKNKKRKIDSIEKSQIITEIKLKNQQLEDELLKEKIKFSQEHLISFANQIQKIENFLDETKSKFKNIPGSREEINSLKMSFSELLNGQTQIKQINSLTSELNQDFFFYIRQNYPGISKGDEQLLAYIILNVSSKEISRILNISDKSIYIKRYRLRKKLNLENEETFDDFYQRIISNLN</sequence>
<keyword evidence="7" id="KW-1185">Reference proteome</keyword>
<evidence type="ECO:0000256" key="2">
    <source>
        <dbReference type="ARBA" id="ARBA00022490"/>
    </source>
</evidence>
<protein>
    <submittedName>
        <fullName evidence="6">Regulatory protein, luxR family</fullName>
    </submittedName>
</protein>
<keyword evidence="3" id="KW-0677">Repeat</keyword>
<dbReference type="GO" id="GO:0006355">
    <property type="term" value="P:regulation of DNA-templated transcription"/>
    <property type="evidence" value="ECO:0007669"/>
    <property type="project" value="InterPro"/>
</dbReference>
<dbReference type="InterPro" id="IPR019734">
    <property type="entry name" value="TPR_rpt"/>
</dbReference>
<dbReference type="PROSITE" id="PS50005">
    <property type="entry name" value="TPR"/>
    <property type="match status" value="1"/>
</dbReference>
<dbReference type="GO" id="GO:0001965">
    <property type="term" value="F:G-protein alpha-subunit binding"/>
    <property type="evidence" value="ECO:0007669"/>
    <property type="project" value="TreeGrafter"/>
</dbReference>
<evidence type="ECO:0000313" key="6">
    <source>
        <dbReference type="EMBL" id="SMC42209.1"/>
    </source>
</evidence>
<dbReference type="InterPro" id="IPR052386">
    <property type="entry name" value="GPSM"/>
</dbReference>
<evidence type="ECO:0000256" key="4">
    <source>
        <dbReference type="PROSITE-ProRule" id="PRU00339"/>
    </source>
</evidence>
<name>A0A1W1Z1B0_9FLAO</name>
<evidence type="ECO:0000256" key="3">
    <source>
        <dbReference type="ARBA" id="ARBA00022737"/>
    </source>
</evidence>
<dbReference type="SUPFAM" id="SSF48452">
    <property type="entry name" value="TPR-like"/>
    <property type="match status" value="1"/>
</dbReference>
<dbReference type="InterPro" id="IPR011990">
    <property type="entry name" value="TPR-like_helical_dom_sf"/>
</dbReference>
<dbReference type="EMBL" id="FWXS01000002">
    <property type="protein sequence ID" value="SMC42209.1"/>
    <property type="molecule type" value="Genomic_DNA"/>
</dbReference>
<keyword evidence="5" id="KW-0472">Membrane</keyword>
<dbReference type="PANTHER" id="PTHR45954:SF1">
    <property type="entry name" value="LD33695P"/>
    <property type="match status" value="1"/>
</dbReference>
<dbReference type="GO" id="GO:0005938">
    <property type="term" value="C:cell cortex"/>
    <property type="evidence" value="ECO:0007669"/>
    <property type="project" value="TreeGrafter"/>
</dbReference>
<evidence type="ECO:0000256" key="5">
    <source>
        <dbReference type="SAM" id="Phobius"/>
    </source>
</evidence>
<organism evidence="6 7">
    <name type="scientific">Moheibacter sediminis</name>
    <dbReference type="NCBI Taxonomy" id="1434700"/>
    <lineage>
        <taxon>Bacteria</taxon>
        <taxon>Pseudomonadati</taxon>
        <taxon>Bacteroidota</taxon>
        <taxon>Flavobacteriia</taxon>
        <taxon>Flavobacteriales</taxon>
        <taxon>Weeksellaceae</taxon>
        <taxon>Moheibacter</taxon>
    </lineage>
</organism>